<evidence type="ECO:0000313" key="2">
    <source>
        <dbReference type="Proteomes" id="UP000199448"/>
    </source>
</evidence>
<sequence>MILTTLSDLKKSFKSALEKSSEKQYLIENELREINNFVTNLPIPRAKRNIFSKYYSIPKGTAIFDLDIPFEFRRTFAEAFNKIIITGELEEVKLHSESDQAFLFRKQISQQALEFVKYYKWLNELKNKPQTLPKKSSLDHKEKLLALHYLGLDLSKFDNKKTSKILSEIIGHSEENTRKYLSYLTAGKNNVRTPKTLKITLNLFESQGFDEISNTIKSDLEKITK</sequence>
<dbReference type="AlphaFoldDB" id="A0A1H5IRL8"/>
<proteinExistence type="predicted"/>
<keyword evidence="2" id="KW-1185">Reference proteome</keyword>
<reference evidence="1 2" key="1">
    <citation type="submission" date="2016-10" db="EMBL/GenBank/DDBJ databases">
        <authorList>
            <person name="de Groot N.N."/>
        </authorList>
    </citation>
    <scope>NUCLEOTIDE SEQUENCE [LARGE SCALE GENOMIC DNA]</scope>
    <source>
        <strain evidence="1 2">DSM 23553</strain>
    </source>
</reference>
<protein>
    <submittedName>
        <fullName evidence="1">Uncharacterized protein</fullName>
    </submittedName>
</protein>
<dbReference type="Proteomes" id="UP000199448">
    <property type="component" value="Unassembled WGS sequence"/>
</dbReference>
<evidence type="ECO:0000313" key="1">
    <source>
        <dbReference type="EMBL" id="SEE42118.1"/>
    </source>
</evidence>
<accession>A0A1H5IRL8</accession>
<gene>
    <name evidence="1" type="ORF">SAMN04488034_101489</name>
</gene>
<organism evidence="1 2">
    <name type="scientific">Salinimicrobium catena</name>
    <dbReference type="NCBI Taxonomy" id="390640"/>
    <lineage>
        <taxon>Bacteria</taxon>
        <taxon>Pseudomonadati</taxon>
        <taxon>Bacteroidota</taxon>
        <taxon>Flavobacteriia</taxon>
        <taxon>Flavobacteriales</taxon>
        <taxon>Flavobacteriaceae</taxon>
        <taxon>Salinimicrobium</taxon>
    </lineage>
</organism>
<name>A0A1H5IRL8_9FLAO</name>
<dbReference type="STRING" id="390640.SAMN04488034_101489"/>
<dbReference type="EMBL" id="FNUG01000001">
    <property type="protein sequence ID" value="SEE42118.1"/>
    <property type="molecule type" value="Genomic_DNA"/>
</dbReference>
<dbReference type="RefSeq" id="WP_093111366.1">
    <property type="nucleotide sequence ID" value="NZ_FNGG01000001.1"/>
</dbReference>
<dbReference type="OrthoDB" id="1447730at2"/>